<evidence type="ECO:0000313" key="2">
    <source>
        <dbReference type="EMBL" id="CEK77030.1"/>
    </source>
</evidence>
<feature type="signal peptide" evidence="1">
    <location>
        <begin position="1"/>
        <end position="19"/>
    </location>
</feature>
<feature type="non-terminal residue" evidence="2">
    <location>
        <position position="54"/>
    </location>
</feature>
<feature type="chain" id="PRO_5002111163" evidence="1">
    <location>
        <begin position="20"/>
        <end position="54"/>
    </location>
</feature>
<keyword evidence="1" id="KW-0732">Signal</keyword>
<accession>A0A0B7AAQ9</accession>
<organism evidence="2">
    <name type="scientific">Arion vulgaris</name>
    <dbReference type="NCBI Taxonomy" id="1028688"/>
    <lineage>
        <taxon>Eukaryota</taxon>
        <taxon>Metazoa</taxon>
        <taxon>Spiralia</taxon>
        <taxon>Lophotrochozoa</taxon>
        <taxon>Mollusca</taxon>
        <taxon>Gastropoda</taxon>
        <taxon>Heterobranchia</taxon>
        <taxon>Euthyneura</taxon>
        <taxon>Panpulmonata</taxon>
        <taxon>Eupulmonata</taxon>
        <taxon>Stylommatophora</taxon>
        <taxon>Helicina</taxon>
        <taxon>Arionoidea</taxon>
        <taxon>Arionidae</taxon>
        <taxon>Arion</taxon>
    </lineage>
</organism>
<protein>
    <submittedName>
        <fullName evidence="2">Uncharacterized protein</fullName>
    </submittedName>
</protein>
<dbReference type="AlphaFoldDB" id="A0A0B7AAQ9"/>
<name>A0A0B7AAQ9_9EUPU</name>
<proteinExistence type="predicted"/>
<dbReference type="EMBL" id="HACG01030165">
    <property type="protein sequence ID" value="CEK77030.1"/>
    <property type="molecule type" value="Transcribed_RNA"/>
</dbReference>
<gene>
    <name evidence="2" type="primary">ORF102681</name>
</gene>
<reference evidence="2" key="1">
    <citation type="submission" date="2014-12" db="EMBL/GenBank/DDBJ databases">
        <title>Insight into the proteome of Arion vulgaris.</title>
        <authorList>
            <person name="Aradska J."/>
            <person name="Bulat T."/>
            <person name="Smidak R."/>
            <person name="Sarate P."/>
            <person name="Gangsoo J."/>
            <person name="Sialana F."/>
            <person name="Bilban M."/>
            <person name="Lubec G."/>
        </authorList>
    </citation>
    <scope>NUCLEOTIDE SEQUENCE</scope>
    <source>
        <tissue evidence="2">Skin</tissue>
    </source>
</reference>
<sequence length="54" mass="6131">MSGILRFPLLAVSLYLSRSLSSCLLPTNHHLLSTTQIQTGYPYDHHIRLDEYAS</sequence>
<evidence type="ECO:0000256" key="1">
    <source>
        <dbReference type="SAM" id="SignalP"/>
    </source>
</evidence>